<name>A0AAE0G4H5_9CHLO</name>
<accession>A0AAE0G4H5</accession>
<dbReference type="AlphaFoldDB" id="A0AAE0G4H5"/>
<keyword evidence="2" id="KW-1185">Reference proteome</keyword>
<proteinExistence type="predicted"/>
<gene>
    <name evidence="1" type="ORF">CYMTET_20218</name>
</gene>
<feature type="non-terminal residue" evidence="1">
    <location>
        <position position="1"/>
    </location>
</feature>
<comment type="caution">
    <text evidence="1">The sequence shown here is derived from an EMBL/GenBank/DDBJ whole genome shotgun (WGS) entry which is preliminary data.</text>
</comment>
<reference evidence="1 2" key="1">
    <citation type="journal article" date="2015" name="Genome Biol. Evol.">
        <title>Comparative Genomics of a Bacterivorous Green Alga Reveals Evolutionary Causalities and Consequences of Phago-Mixotrophic Mode of Nutrition.</title>
        <authorList>
            <person name="Burns J.A."/>
            <person name="Paasch A."/>
            <person name="Narechania A."/>
            <person name="Kim E."/>
        </authorList>
    </citation>
    <scope>NUCLEOTIDE SEQUENCE [LARGE SCALE GENOMIC DNA]</scope>
    <source>
        <strain evidence="1 2">PLY_AMNH</strain>
    </source>
</reference>
<organism evidence="1 2">
    <name type="scientific">Cymbomonas tetramitiformis</name>
    <dbReference type="NCBI Taxonomy" id="36881"/>
    <lineage>
        <taxon>Eukaryota</taxon>
        <taxon>Viridiplantae</taxon>
        <taxon>Chlorophyta</taxon>
        <taxon>Pyramimonadophyceae</taxon>
        <taxon>Pyramimonadales</taxon>
        <taxon>Pyramimonadaceae</taxon>
        <taxon>Cymbomonas</taxon>
    </lineage>
</organism>
<protein>
    <submittedName>
        <fullName evidence="1">Uncharacterized protein</fullName>
    </submittedName>
</protein>
<dbReference type="Proteomes" id="UP001190700">
    <property type="component" value="Unassembled WGS sequence"/>
</dbReference>
<evidence type="ECO:0000313" key="2">
    <source>
        <dbReference type="Proteomes" id="UP001190700"/>
    </source>
</evidence>
<evidence type="ECO:0000313" key="1">
    <source>
        <dbReference type="EMBL" id="KAK3271432.1"/>
    </source>
</evidence>
<dbReference type="EMBL" id="LGRX02009754">
    <property type="protein sequence ID" value="KAK3271432.1"/>
    <property type="molecule type" value="Genomic_DNA"/>
</dbReference>
<sequence length="163" mass="18700">VLEYIPEQVGFTDEVLTQMRDSGMPPDKDTFFHAVKAWSHAGEYHRICSLPDWLWRTMQKPSAKLCGLAIEKVLQDPTPGTVVKAEKMMQELCELRHEDPPQGISLMLLHRAMPSGEWDCADRMWENIYSTVTLDEALELANEAVNCGQVERAQRWRQMLDAL</sequence>